<evidence type="ECO:0000313" key="1">
    <source>
        <dbReference type="EMBL" id="MBC8629908.1"/>
    </source>
</evidence>
<comment type="caution">
    <text evidence="1">The sequence shown here is derived from an EMBL/GenBank/DDBJ whole genome shotgun (WGS) entry which is preliminary data.</text>
</comment>
<dbReference type="Proteomes" id="UP000661649">
    <property type="component" value="Unassembled WGS sequence"/>
</dbReference>
<protein>
    <recommendedName>
        <fullName evidence="3">HipA-like C-terminal domain-containing protein</fullName>
    </recommendedName>
</protein>
<gene>
    <name evidence="1" type="ORF">H8712_15085</name>
</gene>
<dbReference type="RefSeq" id="WP_187559271.1">
    <property type="nucleotide sequence ID" value="NZ_JACRTP010000010.1"/>
</dbReference>
<keyword evidence="2" id="KW-1185">Reference proteome</keyword>
<reference evidence="1 2" key="1">
    <citation type="submission" date="2020-08" db="EMBL/GenBank/DDBJ databases">
        <title>Genome public.</title>
        <authorList>
            <person name="Liu C."/>
            <person name="Sun Q."/>
        </authorList>
    </citation>
    <scope>NUCLEOTIDE SEQUENCE [LARGE SCALE GENOMIC DNA]</scope>
    <source>
        <strain evidence="1 2">3_YM_SP_D4_24.mj</strain>
    </source>
</reference>
<dbReference type="Gene3D" id="1.10.1070.20">
    <property type="match status" value="1"/>
</dbReference>
<name>A0ABR7PF95_9FIRM</name>
<evidence type="ECO:0000313" key="2">
    <source>
        <dbReference type="Proteomes" id="UP000661649"/>
    </source>
</evidence>
<dbReference type="EMBL" id="JACRTP010000010">
    <property type="protein sequence ID" value="MBC8629908.1"/>
    <property type="molecule type" value="Genomic_DNA"/>
</dbReference>
<accession>A0ABR7PF95</accession>
<sequence length="365" mass="43158">MKDDVYEIMHQDRRVARIDKTGHCKIYFKSFMPYNLYFEEEEDIDTLVNNITNFYYWCSTRVLTLDRVYAKEILNSIGMLQAVTDRERAKIALTYRCASLTDVFWVKKFEEVVRFSEINLYENHLDNTFIDISLRGKQYTVENKALARDLATNGCFPKAWQRTKNGFRLLKDGGKEVVERELLASQICRCFNVDQVYYERDFFDSEEVSVSDNITSREYSIVSMEAFEVYCMNKEKDVKKYILNLDKRAYYMMNIVDYLIGNTDRHWGNWGVLVKNSTNKPVSLHKLMDFNQAFHAYDTLEGANCQTLFGSHATQKEAAEEAVKKIGLNQIKPVNEVCFKNLPQYQEMFFRRLEYLKSKEEWSDR</sequence>
<evidence type="ECO:0008006" key="3">
    <source>
        <dbReference type="Google" id="ProtNLM"/>
    </source>
</evidence>
<proteinExistence type="predicted"/>
<organism evidence="1 2">
    <name type="scientific">Blautia stercoris</name>
    <dbReference type="NCBI Taxonomy" id="871664"/>
    <lineage>
        <taxon>Bacteria</taxon>
        <taxon>Bacillati</taxon>
        <taxon>Bacillota</taxon>
        <taxon>Clostridia</taxon>
        <taxon>Lachnospirales</taxon>
        <taxon>Lachnospiraceae</taxon>
        <taxon>Blautia</taxon>
    </lineage>
</organism>